<dbReference type="GO" id="GO:0005524">
    <property type="term" value="F:ATP binding"/>
    <property type="evidence" value="ECO:0007669"/>
    <property type="project" value="UniProtKB-KW"/>
</dbReference>
<dbReference type="InterPro" id="IPR017871">
    <property type="entry name" value="ABC_transporter-like_CS"/>
</dbReference>
<dbReference type="InterPro" id="IPR003593">
    <property type="entry name" value="AAA+_ATPase"/>
</dbReference>
<sequence length="614" mass="63082">MAERTADTPTDGTDPVAAGDPAPTPLGPRQAGRMLLPHLREHRPAIAAAVALSLLGAAATLVQPLLVGAVIDAVRTGADLLPRVLVLVAVLVVAALAGGVQQFLLERAGADVVLQVRRGLVEHLVRITVAERDRRVSGDLISRVSGDTTALSAVVTSGLFDAVGVLLTALGALVLMGLLDPVLLAVTVAAVAVGIAAVLLTSRRLSAVELAGRERVGAMSAAVARVLSALRTIRASGDGERELAGVVGAAREACDAAVREVRVRAAITPIAGVAFQGAFIAVLGVGGARVAGGQTSVADLVTFVLLLFTLVFPLGQLFGVWTVLQSGIAALTRIDEVLRLQVEEEQPRTPRPAAARGAGGGVRRPGTRPPLLELEDVVFTHPGGQRALDGVSFSVPRGSRTALVGPSGAGKSTVLALVERFADVDSGAVRVDGVDVRDLPRSQLRARLGYVEQDAPVLAGTLRQNLLLAAPHAGEEDVRGVLAAVGLAELATRTPAGLDAQVGEGGVLLSGGQRQRLAIARSLLADLGPGGGLLLLDEPTASLDARNEALLRRALDAAAQRRTLLVVAHRLSTVVDSDQILVLDAGRVVAGGTHAQLLDASPLYRELAATQLLV</sequence>
<proteinExistence type="predicted"/>
<evidence type="ECO:0000259" key="10">
    <source>
        <dbReference type="PROSITE" id="PS50929"/>
    </source>
</evidence>
<dbReference type="InterPro" id="IPR003439">
    <property type="entry name" value="ABC_transporter-like_ATP-bd"/>
</dbReference>
<feature type="domain" description="ABC transporter" evidence="9">
    <location>
        <begin position="372"/>
        <end position="610"/>
    </location>
</feature>
<dbReference type="Gene3D" id="1.20.1560.10">
    <property type="entry name" value="ABC transporter type 1, transmembrane domain"/>
    <property type="match status" value="1"/>
</dbReference>
<comment type="caution">
    <text evidence="11">The sequence shown here is derived from an EMBL/GenBank/DDBJ whole genome shotgun (WGS) entry which is preliminary data.</text>
</comment>
<dbReference type="PROSITE" id="PS50893">
    <property type="entry name" value="ABC_TRANSPORTER_2"/>
    <property type="match status" value="1"/>
</dbReference>
<evidence type="ECO:0000256" key="8">
    <source>
        <dbReference type="SAM" id="Phobius"/>
    </source>
</evidence>
<dbReference type="Proteomes" id="UP001501195">
    <property type="component" value="Unassembled WGS sequence"/>
</dbReference>
<evidence type="ECO:0000256" key="5">
    <source>
        <dbReference type="ARBA" id="ARBA00022989"/>
    </source>
</evidence>
<evidence type="ECO:0000256" key="3">
    <source>
        <dbReference type="ARBA" id="ARBA00022741"/>
    </source>
</evidence>
<dbReference type="EMBL" id="BAABIL010000182">
    <property type="protein sequence ID" value="GAA4973890.1"/>
    <property type="molecule type" value="Genomic_DNA"/>
</dbReference>
<protein>
    <submittedName>
        <fullName evidence="11">ABC transporter ATP-binding protein</fullName>
    </submittedName>
</protein>
<keyword evidence="12" id="KW-1185">Reference proteome</keyword>
<accession>A0ABP9HM55</accession>
<feature type="region of interest" description="Disordered" evidence="7">
    <location>
        <begin position="345"/>
        <end position="366"/>
    </location>
</feature>
<evidence type="ECO:0000256" key="6">
    <source>
        <dbReference type="ARBA" id="ARBA00023136"/>
    </source>
</evidence>
<dbReference type="PROSITE" id="PS50929">
    <property type="entry name" value="ABC_TM1F"/>
    <property type="match status" value="1"/>
</dbReference>
<dbReference type="InterPro" id="IPR011527">
    <property type="entry name" value="ABC1_TM_dom"/>
</dbReference>
<feature type="domain" description="ABC transmembrane type-1" evidence="10">
    <location>
        <begin position="47"/>
        <end position="326"/>
    </location>
</feature>
<evidence type="ECO:0000313" key="11">
    <source>
        <dbReference type="EMBL" id="GAA4973890.1"/>
    </source>
</evidence>
<feature type="transmembrane region" description="Helical" evidence="8">
    <location>
        <begin position="300"/>
        <end position="324"/>
    </location>
</feature>
<name>A0ABP9HM55_9ACTN</name>
<dbReference type="SUPFAM" id="SSF52540">
    <property type="entry name" value="P-loop containing nucleoside triphosphate hydrolases"/>
    <property type="match status" value="1"/>
</dbReference>
<keyword evidence="3" id="KW-0547">Nucleotide-binding</keyword>
<keyword evidence="6 8" id="KW-0472">Membrane</keyword>
<dbReference type="SMART" id="SM00382">
    <property type="entry name" value="AAA"/>
    <property type="match status" value="1"/>
</dbReference>
<dbReference type="InterPro" id="IPR036640">
    <property type="entry name" value="ABC1_TM_sf"/>
</dbReference>
<dbReference type="Pfam" id="PF00005">
    <property type="entry name" value="ABC_tran"/>
    <property type="match status" value="1"/>
</dbReference>
<dbReference type="SUPFAM" id="SSF90123">
    <property type="entry name" value="ABC transporter transmembrane region"/>
    <property type="match status" value="1"/>
</dbReference>
<evidence type="ECO:0000256" key="2">
    <source>
        <dbReference type="ARBA" id="ARBA00022692"/>
    </source>
</evidence>
<evidence type="ECO:0000259" key="9">
    <source>
        <dbReference type="PROSITE" id="PS50893"/>
    </source>
</evidence>
<dbReference type="PANTHER" id="PTHR43394:SF1">
    <property type="entry name" value="ATP-BINDING CASSETTE SUB-FAMILY B MEMBER 10, MITOCHONDRIAL"/>
    <property type="match status" value="1"/>
</dbReference>
<feature type="region of interest" description="Disordered" evidence="7">
    <location>
        <begin position="1"/>
        <end position="31"/>
    </location>
</feature>
<feature type="transmembrane region" description="Helical" evidence="8">
    <location>
        <begin position="45"/>
        <end position="71"/>
    </location>
</feature>
<dbReference type="RefSeq" id="WP_345711708.1">
    <property type="nucleotide sequence ID" value="NZ_BAABIL010000182.1"/>
</dbReference>
<keyword evidence="4 11" id="KW-0067">ATP-binding</keyword>
<dbReference type="PROSITE" id="PS00211">
    <property type="entry name" value="ABC_TRANSPORTER_1"/>
    <property type="match status" value="1"/>
</dbReference>
<dbReference type="InterPro" id="IPR027417">
    <property type="entry name" value="P-loop_NTPase"/>
</dbReference>
<dbReference type="PANTHER" id="PTHR43394">
    <property type="entry name" value="ATP-DEPENDENT PERMEASE MDL1, MITOCHONDRIAL"/>
    <property type="match status" value="1"/>
</dbReference>
<organism evidence="11 12">
    <name type="scientific">Kineococcus glutinatus</name>
    <dbReference type="NCBI Taxonomy" id="1070872"/>
    <lineage>
        <taxon>Bacteria</taxon>
        <taxon>Bacillati</taxon>
        <taxon>Actinomycetota</taxon>
        <taxon>Actinomycetes</taxon>
        <taxon>Kineosporiales</taxon>
        <taxon>Kineosporiaceae</taxon>
        <taxon>Kineococcus</taxon>
    </lineage>
</organism>
<feature type="transmembrane region" description="Helical" evidence="8">
    <location>
        <begin position="83"/>
        <end position="105"/>
    </location>
</feature>
<dbReference type="Gene3D" id="3.40.50.300">
    <property type="entry name" value="P-loop containing nucleotide triphosphate hydrolases"/>
    <property type="match status" value="1"/>
</dbReference>
<evidence type="ECO:0000313" key="12">
    <source>
        <dbReference type="Proteomes" id="UP001501195"/>
    </source>
</evidence>
<dbReference type="CDD" id="cd18551">
    <property type="entry name" value="ABC_6TM_LmrA_like"/>
    <property type="match status" value="1"/>
</dbReference>
<evidence type="ECO:0000256" key="7">
    <source>
        <dbReference type="SAM" id="MobiDB-lite"/>
    </source>
</evidence>
<evidence type="ECO:0000256" key="4">
    <source>
        <dbReference type="ARBA" id="ARBA00022840"/>
    </source>
</evidence>
<feature type="transmembrane region" description="Helical" evidence="8">
    <location>
        <begin position="266"/>
        <end position="288"/>
    </location>
</feature>
<dbReference type="InterPro" id="IPR039421">
    <property type="entry name" value="Type_1_exporter"/>
</dbReference>
<feature type="transmembrane region" description="Helical" evidence="8">
    <location>
        <begin position="182"/>
        <end position="200"/>
    </location>
</feature>
<evidence type="ECO:0000256" key="1">
    <source>
        <dbReference type="ARBA" id="ARBA00004651"/>
    </source>
</evidence>
<gene>
    <name evidence="11" type="ORF">GCM10023225_13970</name>
</gene>
<comment type="subcellular location">
    <subcellularLocation>
        <location evidence="1">Cell membrane</location>
        <topology evidence="1">Multi-pass membrane protein</topology>
    </subcellularLocation>
</comment>
<keyword evidence="5 8" id="KW-1133">Transmembrane helix</keyword>
<dbReference type="Pfam" id="PF00664">
    <property type="entry name" value="ABC_membrane"/>
    <property type="match status" value="1"/>
</dbReference>
<keyword evidence="2 8" id="KW-0812">Transmembrane</keyword>
<reference evidence="12" key="1">
    <citation type="journal article" date="2019" name="Int. J. Syst. Evol. Microbiol.">
        <title>The Global Catalogue of Microorganisms (GCM) 10K type strain sequencing project: providing services to taxonomists for standard genome sequencing and annotation.</title>
        <authorList>
            <consortium name="The Broad Institute Genomics Platform"/>
            <consortium name="The Broad Institute Genome Sequencing Center for Infectious Disease"/>
            <person name="Wu L."/>
            <person name="Ma J."/>
        </authorList>
    </citation>
    <scope>NUCLEOTIDE SEQUENCE [LARGE SCALE GENOMIC DNA]</scope>
    <source>
        <strain evidence="12">JCM 18126</strain>
    </source>
</reference>
<feature type="transmembrane region" description="Helical" evidence="8">
    <location>
        <begin position="150"/>
        <end position="176"/>
    </location>
</feature>